<accession>A0A6V7NFE7</accession>
<evidence type="ECO:0000256" key="1">
    <source>
        <dbReference type="SAM" id="MobiDB-lite"/>
    </source>
</evidence>
<gene>
    <name evidence="2" type="ORF">CB5_LOCUS504</name>
</gene>
<sequence length="206" mass="22642">MILSSTGFEQSITNVVVHFLFPPSSSPCPCSPSSSRRLSRSLPSKEEEEKKKRLGQALGLEVAEAEAARLCPAHSRSRWRPHTPPFSPPTLPRPCCYLLFFSLRPSSTAFAALCDGNEDGNAFSRSSAFALHLYYSRFCTHQTHFWEPAVHTTLSTTKRKRFSTPRSSPAREGARGHPPTPKGSDERSFGDVGGEEGEECTGVSLD</sequence>
<name>A0A6V7NFE7_ANACO</name>
<dbReference type="EMBL" id="LR862129">
    <property type="protein sequence ID" value="CAD1817293.1"/>
    <property type="molecule type" value="Genomic_DNA"/>
</dbReference>
<feature type="compositionally biased region" description="Low complexity" evidence="1">
    <location>
        <begin position="31"/>
        <end position="42"/>
    </location>
</feature>
<feature type="region of interest" description="Disordered" evidence="1">
    <location>
        <begin position="156"/>
        <end position="206"/>
    </location>
</feature>
<reference evidence="2" key="1">
    <citation type="submission" date="2020-07" db="EMBL/GenBank/DDBJ databases">
        <authorList>
            <person name="Lin J."/>
        </authorList>
    </citation>
    <scope>NUCLEOTIDE SEQUENCE</scope>
</reference>
<evidence type="ECO:0000313" key="2">
    <source>
        <dbReference type="EMBL" id="CAD1817293.1"/>
    </source>
</evidence>
<organism evidence="2">
    <name type="scientific">Ananas comosus var. bracteatus</name>
    <name type="common">red pineapple</name>
    <dbReference type="NCBI Taxonomy" id="296719"/>
    <lineage>
        <taxon>Eukaryota</taxon>
        <taxon>Viridiplantae</taxon>
        <taxon>Streptophyta</taxon>
        <taxon>Embryophyta</taxon>
        <taxon>Tracheophyta</taxon>
        <taxon>Spermatophyta</taxon>
        <taxon>Magnoliopsida</taxon>
        <taxon>Liliopsida</taxon>
        <taxon>Poales</taxon>
        <taxon>Bromeliaceae</taxon>
        <taxon>Bromelioideae</taxon>
        <taxon>Ananas</taxon>
    </lineage>
</organism>
<feature type="region of interest" description="Disordered" evidence="1">
    <location>
        <begin position="25"/>
        <end position="52"/>
    </location>
</feature>
<protein>
    <submittedName>
        <fullName evidence="2">Uncharacterized protein</fullName>
    </submittedName>
</protein>
<dbReference type="AlphaFoldDB" id="A0A6V7NFE7"/>
<proteinExistence type="predicted"/>